<dbReference type="InterPro" id="IPR021858">
    <property type="entry name" value="Fun_TF"/>
</dbReference>
<evidence type="ECO:0000256" key="1">
    <source>
        <dbReference type="ARBA" id="ARBA00004123"/>
    </source>
</evidence>
<feature type="compositionally biased region" description="Polar residues" evidence="3">
    <location>
        <begin position="49"/>
        <end position="58"/>
    </location>
</feature>
<proteinExistence type="predicted"/>
<dbReference type="EMBL" id="MRVG01000002">
    <property type="protein sequence ID" value="PMB71749.1"/>
    <property type="molecule type" value="Genomic_DNA"/>
</dbReference>
<evidence type="ECO:0000256" key="3">
    <source>
        <dbReference type="SAM" id="MobiDB-lite"/>
    </source>
</evidence>
<dbReference type="InterPro" id="IPR036864">
    <property type="entry name" value="Zn2-C6_fun-type_DNA-bd_sf"/>
</dbReference>
<dbReference type="SUPFAM" id="SSF57701">
    <property type="entry name" value="Zn2/Cys6 DNA-binding domain"/>
    <property type="match status" value="1"/>
</dbReference>
<dbReference type="PANTHER" id="PTHR37534:SF46">
    <property type="entry name" value="ZN(II)2CYS6 TRANSCRIPTION FACTOR (EUROFUNG)"/>
    <property type="match status" value="1"/>
</dbReference>
<dbReference type="Pfam" id="PF11951">
    <property type="entry name" value="Fungal_trans_2"/>
    <property type="match status" value="1"/>
</dbReference>
<dbReference type="CDD" id="cd00067">
    <property type="entry name" value="GAL4"/>
    <property type="match status" value="1"/>
</dbReference>
<feature type="compositionally biased region" description="Polar residues" evidence="3">
    <location>
        <begin position="133"/>
        <end position="143"/>
    </location>
</feature>
<name>A0A2N6NWV4_BEABA</name>
<sequence length="633" mass="69451">MAPAKAAELRHSTPLAPAIRGRDNGREPTSSSSSSSSVSGSVAVIASPPTENEGTSPPRQKRWATKTRTGCITCRRALAHAGHGAAARVKSLTLLVLTASIRRVKCDEAKPMCNRCMTSGRMCDGYKSPPQKPSKQTASTPSESVPEPRVNGNDSAQSLYLTGSRSRYPGKFSQCEYSAHLVPPDWDLMEAFHYYYRTILPSLMANQLDDTVGAFMPTAGNLGCKTSFITFIFSNRIADAAKKRGTLRSPEDMPHDQYLWTAFHASMSTMLAVINERLSSPDGPTNDSVFVRIVDLLSIDLTLLGSTWKAHLHGYGALYKMRGGYTRLSKRIKSFDYQFQYVFMYACFPVFHKWAAKQLTTMGCRLHVLTSTTTPAAQMLTIFDDLTPEETHHVFTFTLYTDVPCSSHVFADLIRINRLRALVAGGASVQSFVLPAARQVYKHIAEFSVTDWEEPYGVPDKPEARLLCRIFQKAVLLYGLLTLPPLSLAPTTTTTTPTDDNEASSNLPSPEVTGSEADIDDGEALHDGDADPAPTPSTDTLRVEILSLIREVLPLIAERPTSLAWPLAVVGVTLTGQGDAAERDFVTQTLRRISTHRDAYYGPTLCLGKLHKFWASGKTGWEDCYDEACSVMA</sequence>
<reference evidence="5 6" key="1">
    <citation type="journal article" date="2016" name="Appl. Microbiol. Biotechnol.">
        <title>Characterization of T-DNA insertion mutants with decreased virulence in the entomopathogenic fungus Beauveria bassiana JEF-007.</title>
        <authorList>
            <person name="Kim S."/>
            <person name="Lee S.J."/>
            <person name="Nai Y.S."/>
            <person name="Yu J.S."/>
            <person name="Lee M.R."/>
            <person name="Yang Y.T."/>
            <person name="Kim J.S."/>
        </authorList>
    </citation>
    <scope>NUCLEOTIDE SEQUENCE [LARGE SCALE GENOMIC DNA]</scope>
    <source>
        <strain evidence="5 6">JEF-007</strain>
    </source>
</reference>
<evidence type="ECO:0000313" key="5">
    <source>
        <dbReference type="EMBL" id="PMB71749.1"/>
    </source>
</evidence>
<dbReference type="InterPro" id="IPR001138">
    <property type="entry name" value="Zn2Cys6_DnaBD"/>
</dbReference>
<evidence type="ECO:0000256" key="2">
    <source>
        <dbReference type="ARBA" id="ARBA00023242"/>
    </source>
</evidence>
<dbReference type="Pfam" id="PF00172">
    <property type="entry name" value="Zn_clus"/>
    <property type="match status" value="1"/>
</dbReference>
<comment type="caution">
    <text evidence="5">The sequence shown here is derived from an EMBL/GenBank/DDBJ whole genome shotgun (WGS) entry which is preliminary data.</text>
</comment>
<dbReference type="PANTHER" id="PTHR37534">
    <property type="entry name" value="TRANSCRIPTIONAL ACTIVATOR PROTEIN UGA3"/>
    <property type="match status" value="1"/>
</dbReference>
<evidence type="ECO:0000259" key="4">
    <source>
        <dbReference type="Pfam" id="PF00172"/>
    </source>
</evidence>
<organism evidence="5 6">
    <name type="scientific">Beauveria bassiana</name>
    <name type="common">White muscardine disease fungus</name>
    <name type="synonym">Tritirachium shiotae</name>
    <dbReference type="NCBI Taxonomy" id="176275"/>
    <lineage>
        <taxon>Eukaryota</taxon>
        <taxon>Fungi</taxon>
        <taxon>Dikarya</taxon>
        <taxon>Ascomycota</taxon>
        <taxon>Pezizomycotina</taxon>
        <taxon>Sordariomycetes</taxon>
        <taxon>Hypocreomycetidae</taxon>
        <taxon>Hypocreales</taxon>
        <taxon>Cordycipitaceae</taxon>
        <taxon>Beauveria</taxon>
    </lineage>
</organism>
<feature type="region of interest" description="Disordered" evidence="3">
    <location>
        <begin position="1"/>
        <end position="67"/>
    </location>
</feature>
<accession>A0A2N6NWV4</accession>
<dbReference type="GO" id="GO:0008270">
    <property type="term" value="F:zinc ion binding"/>
    <property type="evidence" value="ECO:0007669"/>
    <property type="project" value="InterPro"/>
</dbReference>
<dbReference type="OMA" id="THRDAYY"/>
<comment type="subcellular location">
    <subcellularLocation>
        <location evidence="1">Nucleus</location>
    </subcellularLocation>
</comment>
<dbReference type="Gene3D" id="4.10.240.10">
    <property type="entry name" value="Zn(2)-C6 fungal-type DNA-binding domain"/>
    <property type="match status" value="1"/>
</dbReference>
<feature type="compositionally biased region" description="Low complexity" evidence="3">
    <location>
        <begin position="30"/>
        <end position="47"/>
    </location>
</feature>
<evidence type="ECO:0000313" key="6">
    <source>
        <dbReference type="Proteomes" id="UP000235728"/>
    </source>
</evidence>
<feature type="domain" description="Zn(2)-C6 fungal-type" evidence="4">
    <location>
        <begin position="102"/>
        <end position="132"/>
    </location>
</feature>
<gene>
    <name evidence="5" type="ORF">BM221_001845</name>
</gene>
<feature type="region of interest" description="Disordered" evidence="3">
    <location>
        <begin position="491"/>
        <end position="538"/>
    </location>
</feature>
<protein>
    <submittedName>
        <fullName evidence="5">Putative transcriptional regulatory protein C15D4.02</fullName>
    </submittedName>
</protein>
<dbReference type="Proteomes" id="UP000235728">
    <property type="component" value="Unassembled WGS sequence"/>
</dbReference>
<keyword evidence="2" id="KW-0539">Nucleus</keyword>
<dbReference type="GO" id="GO:0000981">
    <property type="term" value="F:DNA-binding transcription factor activity, RNA polymerase II-specific"/>
    <property type="evidence" value="ECO:0007669"/>
    <property type="project" value="InterPro"/>
</dbReference>
<dbReference type="AlphaFoldDB" id="A0A2N6NWV4"/>
<dbReference type="GO" id="GO:0005634">
    <property type="term" value="C:nucleus"/>
    <property type="evidence" value="ECO:0007669"/>
    <property type="project" value="UniProtKB-SubCell"/>
</dbReference>
<feature type="region of interest" description="Disordered" evidence="3">
    <location>
        <begin position="124"/>
        <end position="156"/>
    </location>
</feature>